<sequence>MITDPALSLLGSKWNNERIESLESLWPTDAQLEAIRAHDSRHTMPLGGNMNGSPPEHFRNLRPGKPRKGSPRPGAHKGGRASVGVVGRLATDRALRSPPATTL</sequence>
<feature type="compositionally biased region" description="Basic residues" evidence="1">
    <location>
        <begin position="60"/>
        <end position="79"/>
    </location>
</feature>
<dbReference type="Proteomes" id="UP000708148">
    <property type="component" value="Unassembled WGS sequence"/>
</dbReference>
<protein>
    <submittedName>
        <fullName evidence="2">Uncharacterized protein</fullName>
    </submittedName>
</protein>
<evidence type="ECO:0000256" key="1">
    <source>
        <dbReference type="SAM" id="MobiDB-lite"/>
    </source>
</evidence>
<gene>
    <name evidence="2" type="ORF">OSTQU699_LOCUS1615</name>
</gene>
<name>A0A8S1IMH5_9CHLO</name>
<evidence type="ECO:0000313" key="2">
    <source>
        <dbReference type="EMBL" id="CAD7696254.1"/>
    </source>
</evidence>
<accession>A0A8S1IMH5</accession>
<feature type="region of interest" description="Disordered" evidence="1">
    <location>
        <begin position="42"/>
        <end position="103"/>
    </location>
</feature>
<comment type="caution">
    <text evidence="2">The sequence shown here is derived from an EMBL/GenBank/DDBJ whole genome shotgun (WGS) entry which is preliminary data.</text>
</comment>
<dbReference type="AlphaFoldDB" id="A0A8S1IMH5"/>
<keyword evidence="3" id="KW-1185">Reference proteome</keyword>
<organism evidence="2 3">
    <name type="scientific">Ostreobium quekettii</name>
    <dbReference type="NCBI Taxonomy" id="121088"/>
    <lineage>
        <taxon>Eukaryota</taxon>
        <taxon>Viridiplantae</taxon>
        <taxon>Chlorophyta</taxon>
        <taxon>core chlorophytes</taxon>
        <taxon>Ulvophyceae</taxon>
        <taxon>TCBD clade</taxon>
        <taxon>Bryopsidales</taxon>
        <taxon>Ostreobineae</taxon>
        <taxon>Ostreobiaceae</taxon>
        <taxon>Ostreobium</taxon>
    </lineage>
</organism>
<proteinExistence type="predicted"/>
<dbReference type="EMBL" id="CAJHUC010000450">
    <property type="protein sequence ID" value="CAD7696254.1"/>
    <property type="molecule type" value="Genomic_DNA"/>
</dbReference>
<evidence type="ECO:0000313" key="3">
    <source>
        <dbReference type="Proteomes" id="UP000708148"/>
    </source>
</evidence>
<reference evidence="2" key="1">
    <citation type="submission" date="2020-12" db="EMBL/GenBank/DDBJ databases">
        <authorList>
            <person name="Iha C."/>
        </authorList>
    </citation>
    <scope>NUCLEOTIDE SEQUENCE</scope>
</reference>